<keyword evidence="1" id="KW-1133">Transmembrane helix</keyword>
<feature type="transmembrane region" description="Helical" evidence="1">
    <location>
        <begin position="146"/>
        <end position="166"/>
    </location>
</feature>
<feature type="transmembrane region" description="Helical" evidence="1">
    <location>
        <begin position="172"/>
        <end position="194"/>
    </location>
</feature>
<keyword evidence="1" id="KW-0472">Membrane</keyword>
<dbReference type="Proteomes" id="UP000199497">
    <property type="component" value="Unassembled WGS sequence"/>
</dbReference>
<feature type="transmembrane region" description="Helical" evidence="1">
    <location>
        <begin position="336"/>
        <end position="357"/>
    </location>
</feature>
<organism evidence="2 3">
    <name type="scientific">Actinopolyspora xinjiangensis</name>
    <dbReference type="NCBI Taxonomy" id="405564"/>
    <lineage>
        <taxon>Bacteria</taxon>
        <taxon>Bacillati</taxon>
        <taxon>Actinomycetota</taxon>
        <taxon>Actinomycetes</taxon>
        <taxon>Actinopolysporales</taxon>
        <taxon>Actinopolysporaceae</taxon>
        <taxon>Actinopolyspora</taxon>
    </lineage>
</organism>
<feature type="transmembrane region" description="Helical" evidence="1">
    <location>
        <begin position="90"/>
        <end position="106"/>
    </location>
</feature>
<evidence type="ECO:0000313" key="2">
    <source>
        <dbReference type="EMBL" id="SDP84255.1"/>
    </source>
</evidence>
<dbReference type="EMBL" id="FNJR01000010">
    <property type="protein sequence ID" value="SDP84255.1"/>
    <property type="molecule type" value="Genomic_DNA"/>
</dbReference>
<name>A0A1H0W169_9ACTN</name>
<dbReference type="PANTHER" id="PTHR23537:SF1">
    <property type="entry name" value="SUGAR TRANSPORTER"/>
    <property type="match status" value="1"/>
</dbReference>
<dbReference type="Gene3D" id="1.20.1250.20">
    <property type="entry name" value="MFS general substrate transporter like domains"/>
    <property type="match status" value="1"/>
</dbReference>
<dbReference type="Pfam" id="PF06779">
    <property type="entry name" value="MFS_4"/>
    <property type="match status" value="1"/>
</dbReference>
<dbReference type="STRING" id="405564.SAMN04487905_11097"/>
<dbReference type="GO" id="GO:0005886">
    <property type="term" value="C:plasma membrane"/>
    <property type="evidence" value="ECO:0007669"/>
    <property type="project" value="TreeGrafter"/>
</dbReference>
<sequence length="402" mass="40583">MTGPGAGVSAPTVPAVERGILWRGALALAAAMGVGRFAYTPILPLMERQAALGADAGAWIATANYAGYLVGALLLSVFPVLALSAGFVRVWFLVLVASIAAMPLSIEPSVWMVLRFLAGVASAVIFVVSAQAVLRTLRRNPHLSGWAYGGVGLGITLSGMAVLALGAGSSWVVSWLVCAVLAALLGAPVWTLLGRAAPPASAETSEEPVAGRGRAFGLLLLGYFLEGVGYIIAATFLVAALADAGMAWLGGGAWVIVGLAAVPSCVLWSSLSRRFAVPSALVAALSLQAVAVALPALTGDPLAVVLAAAVFGGTFMGITTLALVSGAALGVPRAAAALTASYGLGQIVGPLLVQPTLSDGYRLALLIGGAVLLCGALVVLSLRLTYWRDAAEAPRGVLPERG</sequence>
<dbReference type="SUPFAM" id="SSF103473">
    <property type="entry name" value="MFS general substrate transporter"/>
    <property type="match status" value="1"/>
</dbReference>
<evidence type="ECO:0000313" key="3">
    <source>
        <dbReference type="Proteomes" id="UP000199497"/>
    </source>
</evidence>
<dbReference type="InterPro" id="IPR010645">
    <property type="entry name" value="MFS_4"/>
</dbReference>
<keyword evidence="1" id="KW-0812">Transmembrane</keyword>
<proteinExistence type="predicted"/>
<feature type="transmembrane region" description="Helical" evidence="1">
    <location>
        <begin position="275"/>
        <end position="297"/>
    </location>
</feature>
<dbReference type="InterPro" id="IPR036259">
    <property type="entry name" value="MFS_trans_sf"/>
</dbReference>
<feature type="transmembrane region" description="Helical" evidence="1">
    <location>
        <begin position="247"/>
        <end position="268"/>
    </location>
</feature>
<evidence type="ECO:0000256" key="1">
    <source>
        <dbReference type="SAM" id="Phobius"/>
    </source>
</evidence>
<accession>A0A1H0W169</accession>
<protein>
    <submittedName>
        <fullName evidence="2">Predicted arabinose efflux permease, MFS family</fullName>
    </submittedName>
</protein>
<gene>
    <name evidence="2" type="ORF">SAMN04487905_11097</name>
</gene>
<keyword evidence="3" id="KW-1185">Reference proteome</keyword>
<feature type="transmembrane region" description="Helical" evidence="1">
    <location>
        <begin position="59"/>
        <end position="83"/>
    </location>
</feature>
<feature type="transmembrane region" description="Helical" evidence="1">
    <location>
        <begin position="112"/>
        <end position="134"/>
    </location>
</feature>
<dbReference type="AlphaFoldDB" id="A0A1H0W169"/>
<reference evidence="3" key="1">
    <citation type="submission" date="2016-10" db="EMBL/GenBank/DDBJ databases">
        <authorList>
            <person name="Varghese N."/>
            <person name="Submissions S."/>
        </authorList>
    </citation>
    <scope>NUCLEOTIDE SEQUENCE [LARGE SCALE GENOMIC DNA]</scope>
    <source>
        <strain evidence="3">DSM 46732</strain>
    </source>
</reference>
<feature type="transmembrane region" description="Helical" evidence="1">
    <location>
        <begin position="363"/>
        <end position="386"/>
    </location>
</feature>
<dbReference type="RefSeq" id="WP_244515612.1">
    <property type="nucleotide sequence ID" value="NZ_FNJR01000010.1"/>
</dbReference>
<dbReference type="PANTHER" id="PTHR23537">
    <property type="match status" value="1"/>
</dbReference>
<feature type="transmembrane region" description="Helical" evidence="1">
    <location>
        <begin position="215"/>
        <end position="241"/>
    </location>
</feature>
<feature type="transmembrane region" description="Helical" evidence="1">
    <location>
        <begin position="303"/>
        <end position="324"/>
    </location>
</feature>
<feature type="transmembrane region" description="Helical" evidence="1">
    <location>
        <begin position="20"/>
        <end position="39"/>
    </location>
</feature>